<protein>
    <submittedName>
        <fullName evidence="1">Uncharacterized protein</fullName>
    </submittedName>
</protein>
<gene>
    <name evidence="1" type="ORF">F383_18937</name>
</gene>
<dbReference type="AlphaFoldDB" id="A0A0B0NPV1"/>
<reference evidence="2" key="1">
    <citation type="submission" date="2014-09" db="EMBL/GenBank/DDBJ databases">
        <authorList>
            <person name="Mudge J."/>
            <person name="Ramaraj T."/>
            <person name="Lindquist I.E."/>
            <person name="Bharti A.K."/>
            <person name="Sundararajan A."/>
            <person name="Cameron C.T."/>
            <person name="Woodward J.E."/>
            <person name="May G.D."/>
            <person name="Brubaker C."/>
            <person name="Broadhvest J."/>
            <person name="Wilkins T.A."/>
        </authorList>
    </citation>
    <scope>NUCLEOTIDE SEQUENCE</scope>
    <source>
        <strain evidence="2">cv. AKA8401</strain>
    </source>
</reference>
<evidence type="ECO:0000313" key="2">
    <source>
        <dbReference type="Proteomes" id="UP000032142"/>
    </source>
</evidence>
<proteinExistence type="predicted"/>
<accession>A0A0B0NPV1</accession>
<dbReference type="EMBL" id="KN402427">
    <property type="protein sequence ID" value="KHG14850.1"/>
    <property type="molecule type" value="Genomic_DNA"/>
</dbReference>
<name>A0A0B0NPV1_GOSAR</name>
<sequence length="17" mass="1935">MCNCVRPYLGYGICIVM</sequence>
<evidence type="ECO:0000313" key="1">
    <source>
        <dbReference type="EMBL" id="KHG14850.1"/>
    </source>
</evidence>
<dbReference type="Proteomes" id="UP000032142">
    <property type="component" value="Unassembled WGS sequence"/>
</dbReference>
<organism evidence="1 2">
    <name type="scientific">Gossypium arboreum</name>
    <name type="common">Tree cotton</name>
    <name type="synonym">Gossypium nanking</name>
    <dbReference type="NCBI Taxonomy" id="29729"/>
    <lineage>
        <taxon>Eukaryota</taxon>
        <taxon>Viridiplantae</taxon>
        <taxon>Streptophyta</taxon>
        <taxon>Embryophyta</taxon>
        <taxon>Tracheophyta</taxon>
        <taxon>Spermatophyta</taxon>
        <taxon>Magnoliopsida</taxon>
        <taxon>eudicotyledons</taxon>
        <taxon>Gunneridae</taxon>
        <taxon>Pentapetalae</taxon>
        <taxon>rosids</taxon>
        <taxon>malvids</taxon>
        <taxon>Malvales</taxon>
        <taxon>Malvaceae</taxon>
        <taxon>Malvoideae</taxon>
        <taxon>Gossypium</taxon>
    </lineage>
</organism>
<keyword evidence="2" id="KW-1185">Reference proteome</keyword>